<dbReference type="InterPro" id="IPR049945">
    <property type="entry name" value="AAA_22"/>
</dbReference>
<dbReference type="PANTHER" id="PTHR35894">
    <property type="entry name" value="GENERAL SECRETION PATHWAY PROTEIN A-RELATED"/>
    <property type="match status" value="1"/>
</dbReference>
<dbReference type="Gene3D" id="3.30.70.1070">
    <property type="entry name" value="Sporulation related repeat"/>
    <property type="match status" value="1"/>
</dbReference>
<dbReference type="InterPro" id="IPR036680">
    <property type="entry name" value="SPOR-like_sf"/>
</dbReference>
<dbReference type="PROSITE" id="PS51724">
    <property type="entry name" value="SPOR"/>
    <property type="match status" value="1"/>
</dbReference>
<dbReference type="InterPro" id="IPR027417">
    <property type="entry name" value="P-loop_NTPase"/>
</dbReference>
<proteinExistence type="predicted"/>
<protein>
    <submittedName>
        <fullName evidence="3">Cell division protein</fullName>
    </submittedName>
</protein>
<evidence type="ECO:0000256" key="1">
    <source>
        <dbReference type="SAM" id="MobiDB-lite"/>
    </source>
</evidence>
<evidence type="ECO:0000259" key="2">
    <source>
        <dbReference type="PROSITE" id="PS51724"/>
    </source>
</evidence>
<accession>A0ABQ5ZX85</accession>
<dbReference type="Pfam" id="PF05036">
    <property type="entry name" value="SPOR"/>
    <property type="match status" value="1"/>
</dbReference>
<dbReference type="SUPFAM" id="SSF52540">
    <property type="entry name" value="P-loop containing nucleoside triphosphate hydrolases"/>
    <property type="match status" value="1"/>
</dbReference>
<dbReference type="GO" id="GO:0051301">
    <property type="term" value="P:cell division"/>
    <property type="evidence" value="ECO:0007669"/>
    <property type="project" value="UniProtKB-KW"/>
</dbReference>
<feature type="region of interest" description="Disordered" evidence="1">
    <location>
        <begin position="256"/>
        <end position="289"/>
    </location>
</feature>
<evidence type="ECO:0000313" key="3">
    <source>
        <dbReference type="EMBL" id="GLR63688.1"/>
    </source>
</evidence>
<sequence>MQPREPSLSSSTPFNEQALLLEHVNDAAVFYSGKQHGKHLDLLLHLSRYSNLLLTVTGQQGSGKTHLKNRMLQQLDSGVVVSLLDAEQTASAAQVLPTLAQNLNIEIPAKADFDFYIAEIRNFSSQLSEEGGSCLIVIDNAENLEQDAINLILELATTASDNHRPHLALFGSQALFTKLHQKENLSRFESVGHHLPLEAFNEAEARNYLDHRCKSVGIDTFPLDDQQFTKAYKASKGLPGLLNSALVEQLRNGSDSASLAPSLISPKKSKAKKTKTTTQPKKAKPNKKGKLPLGFILAATSLVALLLVGYLYKDQLQPSSTPDTSLISRPQEIRQGEAAWQPPALPEQSKVTNEPQPEETPLPTDQAETQQPTEVTAQAEASVESPVLEENTSGLDLPDDTPLATQPSVEEPAKPTKPTVEPKKPTAPKKLAEKAPAKKPTWVDKGARREASLMAKPATHYTLQMMGSLDEASVKSFIQSQTTNRSDFSYFEGRYKGQPWYVVVYGDYSNRDQALAGIQKLPKSLQKQRPWARSYQSVQDDLRSH</sequence>
<feature type="compositionally biased region" description="Basic and acidic residues" evidence="1">
    <location>
        <begin position="420"/>
        <end position="450"/>
    </location>
</feature>
<keyword evidence="3" id="KW-0132">Cell division</keyword>
<dbReference type="Proteomes" id="UP001156682">
    <property type="component" value="Unassembled WGS sequence"/>
</dbReference>
<feature type="region of interest" description="Disordered" evidence="1">
    <location>
        <begin position="338"/>
        <end position="450"/>
    </location>
</feature>
<dbReference type="RefSeq" id="WP_027850007.1">
    <property type="nucleotide sequence ID" value="NZ_BSOR01000016.1"/>
</dbReference>
<name>A0ABQ5ZX85_9GAMM</name>
<feature type="compositionally biased region" description="Polar residues" evidence="1">
    <location>
        <begin position="366"/>
        <end position="376"/>
    </location>
</feature>
<comment type="caution">
    <text evidence="3">The sequence shown here is derived from an EMBL/GenBank/DDBJ whole genome shotgun (WGS) entry which is preliminary data.</text>
</comment>
<feature type="compositionally biased region" description="Basic residues" evidence="1">
    <location>
        <begin position="267"/>
        <end position="289"/>
    </location>
</feature>
<dbReference type="Pfam" id="PF13401">
    <property type="entry name" value="AAA_22"/>
    <property type="match status" value="1"/>
</dbReference>
<organism evidence="3 4">
    <name type="scientific">Marinospirillum insulare</name>
    <dbReference type="NCBI Taxonomy" id="217169"/>
    <lineage>
        <taxon>Bacteria</taxon>
        <taxon>Pseudomonadati</taxon>
        <taxon>Pseudomonadota</taxon>
        <taxon>Gammaproteobacteria</taxon>
        <taxon>Oceanospirillales</taxon>
        <taxon>Oceanospirillaceae</taxon>
        <taxon>Marinospirillum</taxon>
    </lineage>
</organism>
<dbReference type="InterPro" id="IPR052026">
    <property type="entry name" value="ExeA_AAA_ATPase_DNA-bind"/>
</dbReference>
<keyword evidence="4" id="KW-1185">Reference proteome</keyword>
<dbReference type="EMBL" id="BSOR01000016">
    <property type="protein sequence ID" value="GLR63688.1"/>
    <property type="molecule type" value="Genomic_DNA"/>
</dbReference>
<dbReference type="Gene3D" id="3.40.50.300">
    <property type="entry name" value="P-loop containing nucleotide triphosphate hydrolases"/>
    <property type="match status" value="1"/>
</dbReference>
<dbReference type="InterPro" id="IPR007730">
    <property type="entry name" value="SPOR-like_dom"/>
</dbReference>
<gene>
    <name evidence="3" type="ORF">GCM10007878_11230</name>
</gene>
<reference evidence="4" key="1">
    <citation type="journal article" date="2019" name="Int. J. Syst. Evol. Microbiol.">
        <title>The Global Catalogue of Microorganisms (GCM) 10K type strain sequencing project: providing services to taxonomists for standard genome sequencing and annotation.</title>
        <authorList>
            <consortium name="The Broad Institute Genomics Platform"/>
            <consortium name="The Broad Institute Genome Sequencing Center for Infectious Disease"/>
            <person name="Wu L."/>
            <person name="Ma J."/>
        </authorList>
    </citation>
    <scope>NUCLEOTIDE SEQUENCE [LARGE SCALE GENOMIC DNA]</scope>
    <source>
        <strain evidence="4">NBRC 100033</strain>
    </source>
</reference>
<feature type="domain" description="SPOR" evidence="2">
    <location>
        <begin position="455"/>
        <end position="534"/>
    </location>
</feature>
<keyword evidence="3" id="KW-0131">Cell cycle</keyword>
<evidence type="ECO:0000313" key="4">
    <source>
        <dbReference type="Proteomes" id="UP001156682"/>
    </source>
</evidence>
<dbReference type="PANTHER" id="PTHR35894:SF7">
    <property type="entry name" value="GENERAL SECRETION PATHWAY PROTEIN A-RELATED"/>
    <property type="match status" value="1"/>
</dbReference>